<evidence type="ECO:0000313" key="10">
    <source>
        <dbReference type="EMBL" id="AGH60404.1"/>
    </source>
</evidence>
<dbReference type="AlphaFoldDB" id="M4SWH4"/>
<dbReference type="Pfam" id="PF00913">
    <property type="entry name" value="Trypan_glycop"/>
    <property type="match status" value="1"/>
</dbReference>
<feature type="domain" description="Trypanosome variant surface glycoprotein A-type N-terminal" evidence="9">
    <location>
        <begin position="5"/>
        <end position="304"/>
    </location>
</feature>
<keyword evidence="6" id="KW-0449">Lipoprotein</keyword>
<evidence type="ECO:0000256" key="4">
    <source>
        <dbReference type="ARBA" id="ARBA00023136"/>
    </source>
</evidence>
<name>M4SWH4_9TRYP</name>
<evidence type="ECO:0000256" key="6">
    <source>
        <dbReference type="ARBA" id="ARBA00023288"/>
    </source>
</evidence>
<sequence length="390" mass="41097">MTALILVCAVRTMLSAEAAKGAVRGEITKLVCGLATELRKAGTTGKSHISRLHNEADKLADLSRKMRALSGQRQGSMTIKESLLAGYVTVIQHRIREAEKAASIAATDLAEACSLQAGRLTEFLSVFAQAQGGTKHCVTKDGSAAVRTADEIPCLKPTGFTDAADITGEATAETLASAYTNFKKALDTHGQHQGTNLCNLVSAQTSGNYLDTEATTRPVMWGGKFFTTAASGADITAANWAANTEADITKSSFKRCHETLQTILSSGVDELTTSDNLAKILTKNAPGIAQVNIATGAIRKNVPSEEAKLTPAELTTLSNDIASLPKVTGADQLSDTEQDAKDVQEILEINETACKLGKTRTLETTDKAESNGKASKDKCSDKKGEACTGE</sequence>
<dbReference type="SUPFAM" id="SSF58087">
    <property type="entry name" value="Variant surface glycoprotein (N-terminal domain)"/>
    <property type="match status" value="1"/>
</dbReference>
<evidence type="ECO:0000256" key="3">
    <source>
        <dbReference type="ARBA" id="ARBA00022622"/>
    </source>
</evidence>
<proteinExistence type="predicted"/>
<dbReference type="EMBL" id="KC612973">
    <property type="protein sequence ID" value="AGH60404.1"/>
    <property type="molecule type" value="Genomic_DNA"/>
</dbReference>
<dbReference type="Gene3D" id="3.90.150.10">
    <property type="entry name" value="Variant Surface Glycoprotein, subunit A domain 1"/>
    <property type="match status" value="1"/>
</dbReference>
<reference evidence="10" key="2">
    <citation type="journal article" date="2014" name="Mol. Biochem. Parasitol.">
        <title>Capturing the variant surface glycoprotein repertoire (the VSGnome) of Trypanosoma brucei Lister 427.</title>
        <authorList>
            <person name="Cross G.A."/>
            <person name="Kim H.S."/>
            <person name="Wickstead B."/>
        </authorList>
    </citation>
    <scope>NUCLEOTIDE SEQUENCE</scope>
    <source>
        <strain evidence="10">Lister 427</strain>
    </source>
</reference>
<comment type="subcellular location">
    <subcellularLocation>
        <location evidence="1">Cell membrane</location>
        <topology evidence="1">Lipid-anchor</topology>
        <topology evidence="1">GPI-anchor</topology>
    </subcellularLocation>
</comment>
<keyword evidence="2" id="KW-1003">Cell membrane</keyword>
<organism evidence="10">
    <name type="scientific">Trypanosoma brucei</name>
    <dbReference type="NCBI Taxonomy" id="5691"/>
    <lineage>
        <taxon>Eukaryota</taxon>
        <taxon>Discoba</taxon>
        <taxon>Euglenozoa</taxon>
        <taxon>Kinetoplastea</taxon>
        <taxon>Metakinetoplastina</taxon>
        <taxon>Trypanosomatida</taxon>
        <taxon>Trypanosomatidae</taxon>
        <taxon>Trypanosoma</taxon>
    </lineage>
</organism>
<feature type="region of interest" description="Disordered" evidence="7">
    <location>
        <begin position="358"/>
        <end position="390"/>
    </location>
</feature>
<evidence type="ECO:0000256" key="1">
    <source>
        <dbReference type="ARBA" id="ARBA00004609"/>
    </source>
</evidence>
<dbReference type="GO" id="GO:0042783">
    <property type="term" value="P:symbiont-mediated evasion of host immune response"/>
    <property type="evidence" value="ECO:0007669"/>
    <property type="project" value="InterPro"/>
</dbReference>
<reference evidence="10" key="1">
    <citation type="submission" date="2013-02" db="EMBL/GenBank/DDBJ databases">
        <authorList>
            <person name="Cross G.A.M."/>
            <person name="Kim H.-S."/>
            <person name="Wickstead B."/>
        </authorList>
    </citation>
    <scope>NUCLEOTIDE SEQUENCE</scope>
    <source>
        <strain evidence="10">Lister 427</strain>
    </source>
</reference>
<dbReference type="VEuPathDB" id="TriTrypDB:Tb427_000483600"/>
<dbReference type="GO" id="GO:0005886">
    <property type="term" value="C:plasma membrane"/>
    <property type="evidence" value="ECO:0007669"/>
    <property type="project" value="UniProtKB-SubCell"/>
</dbReference>
<evidence type="ECO:0000256" key="5">
    <source>
        <dbReference type="ARBA" id="ARBA00023180"/>
    </source>
</evidence>
<evidence type="ECO:0000256" key="2">
    <source>
        <dbReference type="ARBA" id="ARBA00022475"/>
    </source>
</evidence>
<accession>M4SWH4</accession>
<feature type="compositionally biased region" description="Basic and acidic residues" evidence="7">
    <location>
        <begin position="360"/>
        <end position="390"/>
    </location>
</feature>
<evidence type="ECO:0000259" key="9">
    <source>
        <dbReference type="Pfam" id="PF00913"/>
    </source>
</evidence>
<keyword evidence="3" id="KW-0336">GPI-anchor</keyword>
<feature type="signal peptide" evidence="8">
    <location>
        <begin position="1"/>
        <end position="18"/>
    </location>
</feature>
<dbReference type="InterPro" id="IPR001812">
    <property type="entry name" value="Trypano_VSG_A_N_dom"/>
</dbReference>
<feature type="chain" id="PRO_5004058466" evidence="8">
    <location>
        <begin position="19"/>
        <end position="390"/>
    </location>
</feature>
<keyword evidence="4" id="KW-0472">Membrane</keyword>
<protein>
    <submittedName>
        <fullName evidence="10">Variant surface glycoprotein 1475</fullName>
    </submittedName>
</protein>
<evidence type="ECO:0000256" key="8">
    <source>
        <dbReference type="SAM" id="SignalP"/>
    </source>
</evidence>
<keyword evidence="8" id="KW-0732">Signal</keyword>
<dbReference type="GO" id="GO:0098552">
    <property type="term" value="C:side of membrane"/>
    <property type="evidence" value="ECO:0007669"/>
    <property type="project" value="UniProtKB-KW"/>
</dbReference>
<evidence type="ECO:0000256" key="7">
    <source>
        <dbReference type="SAM" id="MobiDB-lite"/>
    </source>
</evidence>
<keyword evidence="5" id="KW-0325">Glycoprotein</keyword>